<reference evidence="2" key="1">
    <citation type="journal article" date="2015" name="Nat. Genet.">
        <title>The genome and transcriptome of the zoonotic hookworm Ancylostoma ceylanicum identify infection-specific gene families.</title>
        <authorList>
            <person name="Schwarz E.M."/>
            <person name="Hu Y."/>
            <person name="Antoshechkin I."/>
            <person name="Miller M.M."/>
            <person name="Sternberg P.W."/>
            <person name="Aroian R.V."/>
        </authorList>
    </citation>
    <scope>NUCLEOTIDE SEQUENCE</scope>
    <source>
        <strain evidence="2">HY135</strain>
    </source>
</reference>
<organism evidence="1 2">
    <name type="scientific">Ancylostoma ceylanicum</name>
    <dbReference type="NCBI Taxonomy" id="53326"/>
    <lineage>
        <taxon>Eukaryota</taxon>
        <taxon>Metazoa</taxon>
        <taxon>Ecdysozoa</taxon>
        <taxon>Nematoda</taxon>
        <taxon>Chromadorea</taxon>
        <taxon>Rhabditida</taxon>
        <taxon>Rhabditina</taxon>
        <taxon>Rhabditomorpha</taxon>
        <taxon>Strongyloidea</taxon>
        <taxon>Ancylostomatidae</taxon>
        <taxon>Ancylostomatinae</taxon>
        <taxon>Ancylostoma</taxon>
    </lineage>
</organism>
<dbReference type="Proteomes" id="UP000024635">
    <property type="component" value="Unassembled WGS sequence"/>
</dbReference>
<proteinExistence type="predicted"/>
<evidence type="ECO:0000313" key="1">
    <source>
        <dbReference type="EMBL" id="EYC40163.1"/>
    </source>
</evidence>
<sequence>MKRRSVQQYDSNYVTIEWVVVDRVLKTEDQEALSPTFNVAVVDPCRRWQSPNFSDWRSPIFTDWRSPIFTDWRSPIFSGGRSQSSAIARRREYCTPLSSSMKIVEIVWI</sequence>
<gene>
    <name evidence="1" type="primary">Acey_s0626.g821</name>
    <name evidence="1" type="ORF">Y032_0626g821</name>
</gene>
<name>A0A016WMC5_9BILA</name>
<dbReference type="EMBL" id="JARK01000226">
    <property type="protein sequence ID" value="EYC40163.1"/>
    <property type="molecule type" value="Genomic_DNA"/>
</dbReference>
<dbReference type="AlphaFoldDB" id="A0A016WMC5"/>
<keyword evidence="2" id="KW-1185">Reference proteome</keyword>
<accession>A0A016WMC5</accession>
<comment type="caution">
    <text evidence="1">The sequence shown here is derived from an EMBL/GenBank/DDBJ whole genome shotgun (WGS) entry which is preliminary data.</text>
</comment>
<protein>
    <submittedName>
        <fullName evidence="1">Uncharacterized protein</fullName>
    </submittedName>
</protein>
<evidence type="ECO:0000313" key="2">
    <source>
        <dbReference type="Proteomes" id="UP000024635"/>
    </source>
</evidence>